<dbReference type="GO" id="GO:0008237">
    <property type="term" value="F:metallopeptidase activity"/>
    <property type="evidence" value="ECO:0007669"/>
    <property type="project" value="UniProtKB-KW"/>
</dbReference>
<dbReference type="SUPFAM" id="SSF55486">
    <property type="entry name" value="Metalloproteases ('zincins'), catalytic domain"/>
    <property type="match status" value="1"/>
</dbReference>
<keyword evidence="3" id="KW-1133">Transmembrane helix</keyword>
<comment type="subcellular location">
    <subcellularLocation>
        <location evidence="1">Membrane</location>
        <topology evidence="1">Single-pass membrane protein</topology>
    </subcellularLocation>
</comment>
<feature type="chain" id="PRO_5030535310" evidence="5">
    <location>
        <begin position="33"/>
        <end position="461"/>
    </location>
</feature>
<dbReference type="InterPro" id="IPR007343">
    <property type="entry name" value="Uncharacterised_pept_Zn_put"/>
</dbReference>
<dbReference type="PROSITE" id="PS51257">
    <property type="entry name" value="PROKAR_LIPOPROTEIN"/>
    <property type="match status" value="1"/>
</dbReference>
<name>A0A7W7CJ95_9PSEU</name>
<evidence type="ECO:0000256" key="2">
    <source>
        <dbReference type="ARBA" id="ARBA00022692"/>
    </source>
</evidence>
<keyword evidence="4" id="KW-0472">Membrane</keyword>
<evidence type="ECO:0000256" key="5">
    <source>
        <dbReference type="SAM" id="SignalP"/>
    </source>
</evidence>
<evidence type="ECO:0000256" key="1">
    <source>
        <dbReference type="ARBA" id="ARBA00004167"/>
    </source>
</evidence>
<keyword evidence="7" id="KW-1185">Reference proteome</keyword>
<dbReference type="Pfam" id="PF04228">
    <property type="entry name" value="Zn_peptidase"/>
    <property type="match status" value="1"/>
</dbReference>
<dbReference type="PANTHER" id="PTHR30168:SF0">
    <property type="entry name" value="INNER MEMBRANE PROTEIN"/>
    <property type="match status" value="1"/>
</dbReference>
<protein>
    <submittedName>
        <fullName evidence="6">Putative metalloprotease</fullName>
    </submittedName>
</protein>
<dbReference type="PANTHER" id="PTHR30168">
    <property type="entry name" value="PUTATIVE MEMBRANE PROTEIN YPFJ"/>
    <property type="match status" value="1"/>
</dbReference>
<keyword evidence="2" id="KW-0812">Transmembrane</keyword>
<dbReference type="AlphaFoldDB" id="A0A7W7CJ95"/>
<reference evidence="6 7" key="1">
    <citation type="submission" date="2020-08" db="EMBL/GenBank/DDBJ databases">
        <title>Sequencing the genomes of 1000 actinobacteria strains.</title>
        <authorList>
            <person name="Klenk H.-P."/>
        </authorList>
    </citation>
    <scope>NUCLEOTIDE SEQUENCE [LARGE SCALE GENOMIC DNA]</scope>
    <source>
        <strain evidence="6 7">DSM 44230</strain>
    </source>
</reference>
<evidence type="ECO:0000313" key="6">
    <source>
        <dbReference type="EMBL" id="MBB4682243.1"/>
    </source>
</evidence>
<feature type="signal peptide" evidence="5">
    <location>
        <begin position="1"/>
        <end position="32"/>
    </location>
</feature>
<keyword evidence="6" id="KW-0378">Hydrolase</keyword>
<dbReference type="RefSeq" id="WP_312989346.1">
    <property type="nucleotide sequence ID" value="NZ_BAAAUI010000007.1"/>
</dbReference>
<comment type="caution">
    <text evidence="6">The sequence shown here is derived from an EMBL/GenBank/DDBJ whole genome shotgun (WGS) entry which is preliminary data.</text>
</comment>
<accession>A0A7W7CJ95</accession>
<sequence>MRPPLRRRSLRPSLAVLALTTALVAGCSVAVAGSPVAATDSVAVDPGFVRGTDGGLVDRLAATAVTDIGEYWRQAYPATFGKQWQELAGGYYSVDTTDRSAKPPPCAAQAMEVEGNAFYCASVDAIAWDRSALLPVLRDKYGDAAVVLVLAHEVGHAVHHRAGVGAEEQRKQPEQYPTILMEAMADCYAGTFVRWVSDGKAPHLRVTPDQLDAALRALITFRDPVGTSESDDAAHGNAFDRVSAFQDGYREGAALCGRMTVQNRQFTQRAFTDFVDRARGGNLPFKDMLDAVTPNLSAYFGELVTKAGRTWQAPLVRRGTVNGECSPGTQGPIAYCQDGSVSIDVDRATALHTEIGDYATGTLLATRYGLAALAALGRPVGEQRAGQQALCLAGAYTGSVLRPTESSFGLSPGDLDEAVQVLLGFDYAARDTGGHGLATGFERVGVFRTGTLQGTSACGVP</sequence>
<keyword evidence="6" id="KW-0482">Metalloprotease</keyword>
<evidence type="ECO:0000256" key="3">
    <source>
        <dbReference type="ARBA" id="ARBA00022989"/>
    </source>
</evidence>
<dbReference type="EMBL" id="JACHMH010000001">
    <property type="protein sequence ID" value="MBB4682243.1"/>
    <property type="molecule type" value="Genomic_DNA"/>
</dbReference>
<organism evidence="6 7">
    <name type="scientific">Crossiella cryophila</name>
    <dbReference type="NCBI Taxonomy" id="43355"/>
    <lineage>
        <taxon>Bacteria</taxon>
        <taxon>Bacillati</taxon>
        <taxon>Actinomycetota</taxon>
        <taxon>Actinomycetes</taxon>
        <taxon>Pseudonocardiales</taxon>
        <taxon>Pseudonocardiaceae</taxon>
        <taxon>Crossiella</taxon>
    </lineage>
</organism>
<dbReference type="GO" id="GO:0016020">
    <property type="term" value="C:membrane"/>
    <property type="evidence" value="ECO:0007669"/>
    <property type="project" value="UniProtKB-SubCell"/>
</dbReference>
<dbReference type="Proteomes" id="UP000533598">
    <property type="component" value="Unassembled WGS sequence"/>
</dbReference>
<evidence type="ECO:0000256" key="4">
    <source>
        <dbReference type="ARBA" id="ARBA00023136"/>
    </source>
</evidence>
<keyword evidence="6" id="KW-0645">Protease</keyword>
<keyword evidence="5" id="KW-0732">Signal</keyword>
<evidence type="ECO:0000313" key="7">
    <source>
        <dbReference type="Proteomes" id="UP000533598"/>
    </source>
</evidence>
<proteinExistence type="predicted"/>
<gene>
    <name evidence="6" type="ORF">HNR67_008361</name>
</gene>
<dbReference type="GO" id="GO:0006508">
    <property type="term" value="P:proteolysis"/>
    <property type="evidence" value="ECO:0007669"/>
    <property type="project" value="UniProtKB-KW"/>
</dbReference>